<sequence>MDIHDTLALAAGLPTLDLAVVRDEAEALSAMRILGKFNQCMPGLTRFCGESPWERHPDDELLFVLEGSVQLIVQRTDRMLDIHNLAKGNVCVVPPRLWHKQIAHVPVTLFFVTSAHGNKTSDAVRPV</sequence>
<name>A0ABZ2LY94_9BACT</name>
<feature type="domain" description="Cupin type-2" evidence="1">
    <location>
        <begin position="50"/>
        <end position="108"/>
    </location>
</feature>
<dbReference type="Gene3D" id="2.60.120.10">
    <property type="entry name" value="Jelly Rolls"/>
    <property type="match status" value="1"/>
</dbReference>
<reference evidence="2 3" key="1">
    <citation type="submission" date="2021-12" db="EMBL/GenBank/DDBJ databases">
        <title>Discovery of the Pendulisporaceae a myxobacterial family with distinct sporulation behavior and unique specialized metabolism.</title>
        <authorList>
            <person name="Garcia R."/>
            <person name="Popoff A."/>
            <person name="Bader C.D."/>
            <person name="Loehr J."/>
            <person name="Walesch S."/>
            <person name="Walt C."/>
            <person name="Boldt J."/>
            <person name="Bunk B."/>
            <person name="Haeckl F.J.F.P.J."/>
            <person name="Gunesch A.P."/>
            <person name="Birkelbach J."/>
            <person name="Nuebel U."/>
            <person name="Pietschmann T."/>
            <person name="Bach T."/>
            <person name="Mueller R."/>
        </authorList>
    </citation>
    <scope>NUCLEOTIDE SEQUENCE [LARGE SCALE GENOMIC DNA]</scope>
    <source>
        <strain evidence="2 3">MSr11954</strain>
    </source>
</reference>
<dbReference type="InterPro" id="IPR011051">
    <property type="entry name" value="RmlC_Cupin_sf"/>
</dbReference>
<proteinExistence type="predicted"/>
<keyword evidence="3" id="KW-1185">Reference proteome</keyword>
<protein>
    <submittedName>
        <fullName evidence="2">Cupin domain-containing protein</fullName>
    </submittedName>
</protein>
<dbReference type="RefSeq" id="WP_394825492.1">
    <property type="nucleotide sequence ID" value="NZ_CP089984.1"/>
</dbReference>
<dbReference type="EMBL" id="CP089984">
    <property type="protein sequence ID" value="WXB15858.1"/>
    <property type="molecule type" value="Genomic_DNA"/>
</dbReference>
<evidence type="ECO:0000313" key="2">
    <source>
        <dbReference type="EMBL" id="WXB15858.1"/>
    </source>
</evidence>
<dbReference type="SUPFAM" id="SSF51182">
    <property type="entry name" value="RmlC-like cupins"/>
    <property type="match status" value="1"/>
</dbReference>
<accession>A0ABZ2LY94</accession>
<dbReference type="InterPro" id="IPR013096">
    <property type="entry name" value="Cupin_2"/>
</dbReference>
<dbReference type="Proteomes" id="UP001370348">
    <property type="component" value="Chromosome"/>
</dbReference>
<dbReference type="Pfam" id="PF07883">
    <property type="entry name" value="Cupin_2"/>
    <property type="match status" value="1"/>
</dbReference>
<evidence type="ECO:0000313" key="3">
    <source>
        <dbReference type="Proteomes" id="UP001370348"/>
    </source>
</evidence>
<evidence type="ECO:0000259" key="1">
    <source>
        <dbReference type="Pfam" id="PF07883"/>
    </source>
</evidence>
<gene>
    <name evidence="2" type="ORF">LZC94_01005</name>
</gene>
<dbReference type="InterPro" id="IPR014710">
    <property type="entry name" value="RmlC-like_jellyroll"/>
</dbReference>
<organism evidence="2 3">
    <name type="scientific">Pendulispora albinea</name>
    <dbReference type="NCBI Taxonomy" id="2741071"/>
    <lineage>
        <taxon>Bacteria</taxon>
        <taxon>Pseudomonadati</taxon>
        <taxon>Myxococcota</taxon>
        <taxon>Myxococcia</taxon>
        <taxon>Myxococcales</taxon>
        <taxon>Sorangiineae</taxon>
        <taxon>Pendulisporaceae</taxon>
        <taxon>Pendulispora</taxon>
    </lineage>
</organism>